<dbReference type="InterPro" id="IPR026961">
    <property type="entry name" value="PGG_dom"/>
</dbReference>
<dbReference type="InterPro" id="IPR002110">
    <property type="entry name" value="Ankyrin_rpt"/>
</dbReference>
<evidence type="ECO:0000259" key="3">
    <source>
        <dbReference type="Pfam" id="PF13962"/>
    </source>
</evidence>
<keyword evidence="2" id="KW-1133">Transmembrane helix</keyword>
<dbReference type="FunFam" id="1.25.40.20:FF:000545">
    <property type="entry name" value="Serine/threonine-protein phosphatase 6 regulatory ankyrin repeat subunit A"/>
    <property type="match status" value="1"/>
</dbReference>
<gene>
    <name evidence="4" type="ORF">CK203_000032</name>
</gene>
<dbReference type="PANTHER" id="PTHR24177">
    <property type="entry name" value="CASKIN"/>
    <property type="match status" value="1"/>
</dbReference>
<keyword evidence="2" id="KW-0812">Transmembrane</keyword>
<feature type="transmembrane region" description="Helical" evidence="2">
    <location>
        <begin position="626"/>
        <end position="647"/>
    </location>
</feature>
<evidence type="ECO:0000256" key="1">
    <source>
        <dbReference type="SAM" id="MobiDB-lite"/>
    </source>
</evidence>
<feature type="transmembrane region" description="Helical" evidence="2">
    <location>
        <begin position="654"/>
        <end position="672"/>
    </location>
</feature>
<dbReference type="SUPFAM" id="SSF48403">
    <property type="entry name" value="Ankyrin repeat"/>
    <property type="match status" value="2"/>
</dbReference>
<dbReference type="Proteomes" id="UP000288805">
    <property type="component" value="Unassembled WGS sequence"/>
</dbReference>
<dbReference type="Pfam" id="PF13962">
    <property type="entry name" value="PGG"/>
    <property type="match status" value="1"/>
</dbReference>
<sequence length="698" mass="78970">MGVLSASADKRRGCFSVVEGTMGSTSDADASDLESIRRKLMKSLASSWEEVVKIYEQDPRAHKVRIGSPKNTALHIAVSSGREDIVERLVKSIAKNGNPLDVLSIGNKDQNNPLHLGASLGSISMCRCITNECKELLGRRNGESDTPLLRAVRYGKKDVFLWLYDMCEGNTAHGYFRNEYGETILHLAIESGRMDLAFQIICKQEDLMDSVHRRGIFPLHVGKSPLDVLAEKPTAFRSGIHLGWFNKIIYHCISVEELIPAGTSKAKKNFFQELWKLIKLPGKSKKHLDPENPEEGQGIEHHGHNSSNIGAQGHKPFPSKYGRCLRFKPDKKAKREKRDAHMSLQILNKLLERAARCTYEMSPKNDKADPYNYSVHSEYRYFERGQEAWGMTPILVASRNGIVEMVEKILQLFPLAIYDTDNDSNIVLKAVENRQSHIYDFLLNSSLLLDREVSFHAVDHDWNNALHLAGKLAGDCHLQHIPTSMLQMQWEVKWYQYVQNSLPPHFVVQKNRDRRTPDEIFQIQHQKLEDESKQWLNSTSNSCSFIAALIATVAFASSASIPGGVKQDTGEPVFENHLAFSIFAMASLVALCCSVISLFIFLAIFISKHQDKDFTTNLPRNFLFGLTSLFISMAAMLTCFCSGNFLMLKGQLKYAAILVYALTGLIMAYFVLKHFPLFIDLLKATFRKVPERIYKEYL</sequence>
<comment type="caution">
    <text evidence="4">The sequence shown here is derived from an EMBL/GenBank/DDBJ whole genome shotgun (WGS) entry which is preliminary data.</text>
</comment>
<keyword evidence="2" id="KW-0472">Membrane</keyword>
<dbReference type="AlphaFoldDB" id="A0A438KQW8"/>
<dbReference type="Pfam" id="PF12796">
    <property type="entry name" value="Ank_2"/>
    <property type="match status" value="1"/>
</dbReference>
<proteinExistence type="predicted"/>
<evidence type="ECO:0000313" key="4">
    <source>
        <dbReference type="EMBL" id="RVX23595.1"/>
    </source>
</evidence>
<name>A0A438KQW8_VITVI</name>
<dbReference type="PANTHER" id="PTHR24177:SF103">
    <property type="entry name" value="PGG DOMAIN-CONTAINING PROTEIN"/>
    <property type="match status" value="1"/>
</dbReference>
<evidence type="ECO:0000256" key="2">
    <source>
        <dbReference type="SAM" id="Phobius"/>
    </source>
</evidence>
<feature type="region of interest" description="Disordered" evidence="1">
    <location>
        <begin position="284"/>
        <end position="320"/>
    </location>
</feature>
<feature type="transmembrane region" description="Helical" evidence="2">
    <location>
        <begin position="577"/>
        <end position="606"/>
    </location>
</feature>
<dbReference type="InterPro" id="IPR036770">
    <property type="entry name" value="Ankyrin_rpt-contain_sf"/>
</dbReference>
<feature type="domain" description="PGG" evidence="3">
    <location>
        <begin position="534"/>
        <end position="645"/>
    </location>
</feature>
<organism evidence="4 5">
    <name type="scientific">Vitis vinifera</name>
    <name type="common">Grape</name>
    <dbReference type="NCBI Taxonomy" id="29760"/>
    <lineage>
        <taxon>Eukaryota</taxon>
        <taxon>Viridiplantae</taxon>
        <taxon>Streptophyta</taxon>
        <taxon>Embryophyta</taxon>
        <taxon>Tracheophyta</taxon>
        <taxon>Spermatophyta</taxon>
        <taxon>Magnoliopsida</taxon>
        <taxon>eudicotyledons</taxon>
        <taxon>Gunneridae</taxon>
        <taxon>Pentapetalae</taxon>
        <taxon>rosids</taxon>
        <taxon>Vitales</taxon>
        <taxon>Vitaceae</taxon>
        <taxon>Viteae</taxon>
        <taxon>Vitis</taxon>
    </lineage>
</organism>
<dbReference type="FunFam" id="1.25.40.20:FF:001195">
    <property type="entry name" value="Uncharacterized protein"/>
    <property type="match status" value="1"/>
</dbReference>
<evidence type="ECO:0000313" key="5">
    <source>
        <dbReference type="Proteomes" id="UP000288805"/>
    </source>
</evidence>
<accession>A0A438KQW8</accession>
<dbReference type="SMART" id="SM00248">
    <property type="entry name" value="ANK"/>
    <property type="match status" value="5"/>
</dbReference>
<protein>
    <recommendedName>
        <fullName evidence="3">PGG domain-containing protein</fullName>
    </recommendedName>
</protein>
<dbReference type="Gene3D" id="1.25.40.20">
    <property type="entry name" value="Ankyrin repeat-containing domain"/>
    <property type="match status" value="2"/>
</dbReference>
<reference evidence="4 5" key="1">
    <citation type="journal article" date="2018" name="PLoS Genet.">
        <title>Population sequencing reveals clonal diversity and ancestral inbreeding in the grapevine cultivar Chardonnay.</title>
        <authorList>
            <person name="Roach M.J."/>
            <person name="Johnson D.L."/>
            <person name="Bohlmann J."/>
            <person name="van Vuuren H.J."/>
            <person name="Jones S.J."/>
            <person name="Pretorius I.S."/>
            <person name="Schmidt S.A."/>
            <person name="Borneman A.R."/>
        </authorList>
    </citation>
    <scope>NUCLEOTIDE SEQUENCE [LARGE SCALE GENOMIC DNA]</scope>
    <source>
        <strain evidence="5">cv. Chardonnay</strain>
        <tissue evidence="4">Leaf</tissue>
    </source>
</reference>
<dbReference type="EMBL" id="QGNW01000001">
    <property type="protein sequence ID" value="RVX23595.1"/>
    <property type="molecule type" value="Genomic_DNA"/>
</dbReference>